<dbReference type="PANTHER" id="PTHR35046:SF9">
    <property type="entry name" value="RNA-DIRECTED DNA POLYMERASE"/>
    <property type="match status" value="1"/>
</dbReference>
<sequence>MSRHSQSGSDSGSPKSFSHLVKELKSLKLWRKQEVLAKEKERIEREVQPAILEEEIKKVKQQEEKLLAKLKQKKKSNKIYHSSTSLEEVGSLNIDEYYQPTPRRIIRETKVRESRIDLPSFHGKEDVDAYLDWQMKMEKIFTCHQVGEERKVPLATLAFQGQAIYWWTTLVRERRLHNDPPIEYWNDLTSVMRRRHIPSYYSRELMDKLQRLQQKTMSVEEYTQKMELYLMRVGIREEERLTITRFLSGLNFNIRDRVELLTYRVLDDLVQLCIRVEQQQLRKSSKSTNSKSYTMEDLKREGISFKSYSKDNPSKTQENDKDVKKKKDHLTLAQGQVRSNVSKV</sequence>
<proteinExistence type="predicted"/>
<keyword evidence="4" id="KW-1185">Reference proteome</keyword>
<dbReference type="EMBL" id="KQ485123">
    <property type="protein sequence ID" value="KYP32760.1"/>
    <property type="molecule type" value="Genomic_DNA"/>
</dbReference>
<accession>A0A151QR26</accession>
<evidence type="ECO:0000256" key="1">
    <source>
        <dbReference type="SAM" id="MobiDB-lite"/>
    </source>
</evidence>
<reference evidence="3" key="1">
    <citation type="journal article" date="2012" name="Nat. Biotechnol.">
        <title>Draft genome sequence of pigeonpea (Cajanus cajan), an orphan legume crop of resource-poor farmers.</title>
        <authorList>
            <person name="Varshney R.K."/>
            <person name="Chen W."/>
            <person name="Li Y."/>
            <person name="Bharti A.K."/>
            <person name="Saxena R.K."/>
            <person name="Schlueter J.A."/>
            <person name="Donoghue M.T."/>
            <person name="Azam S."/>
            <person name="Fan G."/>
            <person name="Whaley A.M."/>
            <person name="Farmer A.D."/>
            <person name="Sheridan J."/>
            <person name="Iwata A."/>
            <person name="Tuteja R."/>
            <person name="Penmetsa R.V."/>
            <person name="Wu W."/>
            <person name="Upadhyaya H.D."/>
            <person name="Yang S.P."/>
            <person name="Shah T."/>
            <person name="Saxena K.B."/>
            <person name="Michael T."/>
            <person name="McCombie W.R."/>
            <person name="Yang B."/>
            <person name="Zhang G."/>
            <person name="Yang H."/>
            <person name="Wang J."/>
            <person name="Spillane C."/>
            <person name="Cook D.R."/>
            <person name="May G.D."/>
            <person name="Xu X."/>
            <person name="Jackson S.A."/>
        </authorList>
    </citation>
    <scope>NUCLEOTIDE SEQUENCE [LARGE SCALE GENOMIC DNA]</scope>
</reference>
<dbReference type="AlphaFoldDB" id="A0A151QR26"/>
<protein>
    <recommendedName>
        <fullName evidence="2">Retrotransposon gag domain-containing protein</fullName>
    </recommendedName>
</protein>
<dbReference type="Pfam" id="PF03732">
    <property type="entry name" value="Retrotrans_gag"/>
    <property type="match status" value="1"/>
</dbReference>
<dbReference type="OMA" id="ASIWWES"/>
<evidence type="ECO:0000259" key="2">
    <source>
        <dbReference type="Pfam" id="PF03732"/>
    </source>
</evidence>
<gene>
    <name evidence="3" type="ORF">KK1_046459</name>
</gene>
<dbReference type="PANTHER" id="PTHR35046">
    <property type="entry name" value="ZINC KNUCKLE (CCHC-TYPE) FAMILY PROTEIN"/>
    <property type="match status" value="1"/>
</dbReference>
<organism evidence="3 4">
    <name type="scientific">Cajanus cajan</name>
    <name type="common">Pigeon pea</name>
    <name type="synonym">Cajanus indicus</name>
    <dbReference type="NCBI Taxonomy" id="3821"/>
    <lineage>
        <taxon>Eukaryota</taxon>
        <taxon>Viridiplantae</taxon>
        <taxon>Streptophyta</taxon>
        <taxon>Embryophyta</taxon>
        <taxon>Tracheophyta</taxon>
        <taxon>Spermatophyta</taxon>
        <taxon>Magnoliopsida</taxon>
        <taxon>eudicotyledons</taxon>
        <taxon>Gunneridae</taxon>
        <taxon>Pentapetalae</taxon>
        <taxon>rosids</taxon>
        <taxon>fabids</taxon>
        <taxon>Fabales</taxon>
        <taxon>Fabaceae</taxon>
        <taxon>Papilionoideae</taxon>
        <taxon>50 kb inversion clade</taxon>
        <taxon>NPAAA clade</taxon>
        <taxon>indigoferoid/millettioid clade</taxon>
        <taxon>Phaseoleae</taxon>
        <taxon>Cajanus</taxon>
    </lineage>
</organism>
<name>A0A151QR26_CAJCA</name>
<dbReference type="Gramene" id="C.cajan_45511.t">
    <property type="protein sequence ID" value="C.cajan_45511.t.cds1"/>
    <property type="gene ID" value="C.cajan_45511"/>
</dbReference>
<dbReference type="InterPro" id="IPR005162">
    <property type="entry name" value="Retrotrans_gag_dom"/>
</dbReference>
<feature type="domain" description="Retrotransposon gag" evidence="2">
    <location>
        <begin position="154"/>
        <end position="251"/>
    </location>
</feature>
<evidence type="ECO:0000313" key="4">
    <source>
        <dbReference type="Proteomes" id="UP000075243"/>
    </source>
</evidence>
<evidence type="ECO:0000313" key="3">
    <source>
        <dbReference type="EMBL" id="KYP32760.1"/>
    </source>
</evidence>
<dbReference type="Proteomes" id="UP000075243">
    <property type="component" value="Unassembled WGS sequence"/>
</dbReference>
<feature type="compositionally biased region" description="Basic and acidic residues" evidence="1">
    <location>
        <begin position="304"/>
        <end position="325"/>
    </location>
</feature>
<feature type="region of interest" description="Disordered" evidence="1">
    <location>
        <begin position="304"/>
        <end position="330"/>
    </location>
</feature>